<feature type="transmembrane region" description="Helical" evidence="1">
    <location>
        <begin position="103"/>
        <end position="124"/>
    </location>
</feature>
<protein>
    <submittedName>
        <fullName evidence="2">Uncharacterized protein</fullName>
    </submittedName>
</protein>
<evidence type="ECO:0000313" key="3">
    <source>
        <dbReference type="Proteomes" id="UP000563524"/>
    </source>
</evidence>
<keyword evidence="1" id="KW-0812">Transmembrane</keyword>
<reference evidence="2 3" key="1">
    <citation type="submission" date="2020-08" db="EMBL/GenBank/DDBJ databases">
        <title>Genomic Encyclopedia of Type Strains, Phase IV (KMG-IV): sequencing the most valuable type-strain genomes for metagenomic binning, comparative biology and taxonomic classification.</title>
        <authorList>
            <person name="Goeker M."/>
        </authorList>
    </citation>
    <scope>NUCLEOTIDE SEQUENCE [LARGE SCALE GENOMIC DNA]</scope>
    <source>
        <strain evidence="2 3">DSM 102850</strain>
    </source>
</reference>
<dbReference type="AlphaFoldDB" id="A0A840HZV7"/>
<keyword evidence="3" id="KW-1185">Reference proteome</keyword>
<dbReference type="EMBL" id="JACHOB010000001">
    <property type="protein sequence ID" value="MBB4657635.1"/>
    <property type="molecule type" value="Genomic_DNA"/>
</dbReference>
<gene>
    <name evidence="2" type="ORF">GGQ59_000135</name>
</gene>
<accession>A0A840HZV7</accession>
<keyword evidence="1" id="KW-0472">Membrane</keyword>
<evidence type="ECO:0000256" key="1">
    <source>
        <dbReference type="SAM" id="Phobius"/>
    </source>
</evidence>
<organism evidence="2 3">
    <name type="scientific">Parvularcula dongshanensis</name>
    <dbReference type="NCBI Taxonomy" id="1173995"/>
    <lineage>
        <taxon>Bacteria</taxon>
        <taxon>Pseudomonadati</taxon>
        <taxon>Pseudomonadota</taxon>
        <taxon>Alphaproteobacteria</taxon>
        <taxon>Parvularculales</taxon>
        <taxon>Parvularculaceae</taxon>
        <taxon>Parvularcula</taxon>
    </lineage>
</organism>
<proteinExistence type="predicted"/>
<feature type="transmembrane region" description="Helical" evidence="1">
    <location>
        <begin position="12"/>
        <end position="36"/>
    </location>
</feature>
<evidence type="ECO:0000313" key="2">
    <source>
        <dbReference type="EMBL" id="MBB4657635.1"/>
    </source>
</evidence>
<comment type="caution">
    <text evidence="2">The sequence shown here is derived from an EMBL/GenBank/DDBJ whole genome shotgun (WGS) entry which is preliminary data.</text>
</comment>
<sequence length="155" mass="16971">MQQAMFLQILRIPLAYAAAVLVALVTFCFLMGPYFILHDLVWSIYSGSTLSISSDEYLDVVLIFTDVEDLHSIAVFGEYIAASGLLGIIIVELIARSPKSVRWYAISGMITGIAVGIFFGFVLLPLTAPAGAAAGYVYGRLRWNRTKFEQGEVPV</sequence>
<name>A0A840HZV7_9PROT</name>
<dbReference type="Proteomes" id="UP000563524">
    <property type="component" value="Unassembled WGS sequence"/>
</dbReference>
<feature type="transmembrane region" description="Helical" evidence="1">
    <location>
        <begin position="70"/>
        <end position="91"/>
    </location>
</feature>
<keyword evidence="1" id="KW-1133">Transmembrane helix</keyword>
<dbReference type="RefSeq" id="WP_183814904.1">
    <property type="nucleotide sequence ID" value="NZ_JACHOB010000001.1"/>
</dbReference>